<keyword evidence="2" id="KW-0285">Flavoprotein</keyword>
<evidence type="ECO:0000256" key="1">
    <source>
        <dbReference type="ARBA" id="ARBA00001974"/>
    </source>
</evidence>
<dbReference type="NCBIfam" id="TIGR00275">
    <property type="entry name" value="aminoacetone oxidase family FAD-binding enzyme"/>
    <property type="match status" value="1"/>
</dbReference>
<sequence>MKRVCVIGAGAAGLMAAYTAACGGNEVIVVEKNEKAGKKIYITGKGRCNVTNDVAPEGFFPNVVRNPKFLYGCIWTFPPSKLMQMLEEGGLPLKVERGNRVFPASDKASDVTKCLEHYCRRSGVTFSFNEKVEKIERLQSTMFDIITDKREIEADAVIVCTGGLSYPATGSSGDGLRFAKEFGLALQPARPALVGIECDMTRLDVQGLSLKNVRLSALRGGKELAGFFGEMLFTHFGISGPIALTLSSLINRENLSDIALRIDLKPALDAATLDKRVLRDLSAYSNRQMAHAVEDLLPRRLILPVLEQAGIAAELPANSLTKGQRERLVVALKGFSLRPLRLRPIEEGIVTSGGVDVREIDPKTMECKKVPGLYFCGEVLDVDALTGGFNLQIAFSTGYAAGKAVCAQK</sequence>
<evidence type="ECO:0000313" key="8">
    <source>
        <dbReference type="Proteomes" id="UP000886847"/>
    </source>
</evidence>
<dbReference type="InterPro" id="IPR023166">
    <property type="entry name" value="BaiN-like_dom_sf"/>
</dbReference>
<dbReference type="PANTHER" id="PTHR42887">
    <property type="entry name" value="OS12G0638800 PROTEIN"/>
    <property type="match status" value="1"/>
</dbReference>
<evidence type="ECO:0000259" key="6">
    <source>
        <dbReference type="Pfam" id="PF22780"/>
    </source>
</evidence>
<dbReference type="PRINTS" id="PR00368">
    <property type="entry name" value="FADPNR"/>
</dbReference>
<feature type="signal peptide" evidence="4">
    <location>
        <begin position="1"/>
        <end position="20"/>
    </location>
</feature>
<protein>
    <submittedName>
        <fullName evidence="7">NAD(P)/FAD-dependent oxidoreductase</fullName>
    </submittedName>
</protein>
<reference evidence="7" key="1">
    <citation type="journal article" date="2021" name="PeerJ">
        <title>Extensive microbial diversity within the chicken gut microbiome revealed by metagenomics and culture.</title>
        <authorList>
            <person name="Gilroy R."/>
            <person name="Ravi A."/>
            <person name="Getino M."/>
            <person name="Pursley I."/>
            <person name="Horton D.L."/>
            <person name="Alikhan N.F."/>
            <person name="Baker D."/>
            <person name="Gharbi K."/>
            <person name="Hall N."/>
            <person name="Watson M."/>
            <person name="Adriaenssens E.M."/>
            <person name="Foster-Nyarko E."/>
            <person name="Jarju S."/>
            <person name="Secka A."/>
            <person name="Antonio M."/>
            <person name="Oren A."/>
            <person name="Chaudhuri R.R."/>
            <person name="La Ragione R."/>
            <person name="Hildebrand F."/>
            <person name="Pallen M.J."/>
        </authorList>
    </citation>
    <scope>NUCLEOTIDE SEQUENCE</scope>
    <source>
        <strain evidence="7">2189</strain>
    </source>
</reference>
<dbReference type="Gene3D" id="3.50.50.60">
    <property type="entry name" value="FAD/NAD(P)-binding domain"/>
    <property type="match status" value="1"/>
</dbReference>
<dbReference type="InterPro" id="IPR055178">
    <property type="entry name" value="RsdA/BaiN/AoA(So)-like_dom"/>
</dbReference>
<dbReference type="InterPro" id="IPR057661">
    <property type="entry name" value="RsdA/BaiN/AoA(So)_Rossmann"/>
</dbReference>
<evidence type="ECO:0000256" key="2">
    <source>
        <dbReference type="ARBA" id="ARBA00022630"/>
    </source>
</evidence>
<feature type="domain" description="RsdA/BaiN/AoA(So)-like insert" evidence="6">
    <location>
        <begin position="190"/>
        <end position="350"/>
    </location>
</feature>
<dbReference type="InterPro" id="IPR004792">
    <property type="entry name" value="BaiN-like"/>
</dbReference>
<name>A0A9D1W382_9FIRM</name>
<dbReference type="Proteomes" id="UP000886847">
    <property type="component" value="Unassembled WGS sequence"/>
</dbReference>
<keyword evidence="3" id="KW-0274">FAD</keyword>
<evidence type="ECO:0000313" key="7">
    <source>
        <dbReference type="EMBL" id="HIX51047.1"/>
    </source>
</evidence>
<dbReference type="InterPro" id="IPR036188">
    <property type="entry name" value="FAD/NAD-bd_sf"/>
</dbReference>
<dbReference type="Gene3D" id="1.10.8.260">
    <property type="entry name" value="HI0933 insert domain-like"/>
    <property type="match status" value="1"/>
</dbReference>
<keyword evidence="4" id="KW-0732">Signal</keyword>
<comment type="caution">
    <text evidence="7">The sequence shown here is derived from an EMBL/GenBank/DDBJ whole genome shotgun (WGS) entry which is preliminary data.</text>
</comment>
<gene>
    <name evidence="7" type="ORF">H9851_07205</name>
</gene>
<evidence type="ECO:0000256" key="4">
    <source>
        <dbReference type="SAM" id="SignalP"/>
    </source>
</evidence>
<dbReference type="Pfam" id="PF22780">
    <property type="entry name" value="HI0933_like_1st"/>
    <property type="match status" value="1"/>
</dbReference>
<feature type="chain" id="PRO_5038984644" evidence="4">
    <location>
        <begin position="21"/>
        <end position="409"/>
    </location>
</feature>
<feature type="domain" description="RsdA/BaiN/AoA(So)-like Rossmann fold-like" evidence="5">
    <location>
        <begin position="3"/>
        <end position="403"/>
    </location>
</feature>
<dbReference type="AlphaFoldDB" id="A0A9D1W382"/>
<evidence type="ECO:0000256" key="3">
    <source>
        <dbReference type="ARBA" id="ARBA00022827"/>
    </source>
</evidence>
<comment type="cofactor">
    <cofactor evidence="1">
        <name>FAD</name>
        <dbReference type="ChEBI" id="CHEBI:57692"/>
    </cofactor>
</comment>
<organism evidence="7 8">
    <name type="scientific">Candidatus Borkfalkia faecavium</name>
    <dbReference type="NCBI Taxonomy" id="2838508"/>
    <lineage>
        <taxon>Bacteria</taxon>
        <taxon>Bacillati</taxon>
        <taxon>Bacillota</taxon>
        <taxon>Clostridia</taxon>
        <taxon>Christensenellales</taxon>
        <taxon>Christensenellaceae</taxon>
        <taxon>Candidatus Borkfalkia</taxon>
    </lineage>
</organism>
<dbReference type="Pfam" id="PF03486">
    <property type="entry name" value="HI0933_like"/>
    <property type="match status" value="1"/>
</dbReference>
<evidence type="ECO:0000259" key="5">
    <source>
        <dbReference type="Pfam" id="PF03486"/>
    </source>
</evidence>
<dbReference type="SUPFAM" id="SSF51905">
    <property type="entry name" value="FAD/NAD(P)-binding domain"/>
    <property type="match status" value="1"/>
</dbReference>
<dbReference type="Gene3D" id="2.40.30.10">
    <property type="entry name" value="Translation factors"/>
    <property type="match status" value="1"/>
</dbReference>
<dbReference type="EMBL" id="DXEW01000035">
    <property type="protein sequence ID" value="HIX51047.1"/>
    <property type="molecule type" value="Genomic_DNA"/>
</dbReference>
<dbReference type="PANTHER" id="PTHR42887:SF2">
    <property type="entry name" value="OS12G0638800 PROTEIN"/>
    <property type="match status" value="1"/>
</dbReference>
<proteinExistence type="predicted"/>
<dbReference type="SUPFAM" id="SSF160996">
    <property type="entry name" value="HI0933 insert domain-like"/>
    <property type="match status" value="1"/>
</dbReference>
<reference evidence="7" key="2">
    <citation type="submission" date="2021-04" db="EMBL/GenBank/DDBJ databases">
        <authorList>
            <person name="Gilroy R."/>
        </authorList>
    </citation>
    <scope>NUCLEOTIDE SEQUENCE</scope>
    <source>
        <strain evidence="7">2189</strain>
    </source>
</reference>
<accession>A0A9D1W382</accession>